<evidence type="ECO:0000313" key="2">
    <source>
        <dbReference type="Proteomes" id="UP000297910"/>
    </source>
</evidence>
<name>A0A4Z1FGM2_9HELO</name>
<reference evidence="1 2" key="1">
    <citation type="submission" date="2017-12" db="EMBL/GenBank/DDBJ databases">
        <title>Comparative genomics of Botrytis spp.</title>
        <authorList>
            <person name="Valero-Jimenez C.A."/>
            <person name="Tapia P."/>
            <person name="Veloso J."/>
            <person name="Silva-Moreno E."/>
            <person name="Staats M."/>
            <person name="Valdes J.H."/>
            <person name="Van Kan J.A.L."/>
        </authorList>
    </citation>
    <scope>NUCLEOTIDE SEQUENCE [LARGE SCALE GENOMIC DNA]</scope>
    <source>
        <strain evidence="1 2">Bp0003</strain>
    </source>
</reference>
<evidence type="ECO:0000313" key="1">
    <source>
        <dbReference type="EMBL" id="TGO23974.1"/>
    </source>
</evidence>
<sequence>MSAKAGKWNIQSQWWDTCMYSRSSVQIPRRGASFTVGTRRGCYPNPDGDKVVQLYIGYISSEMQDMSIGVYPNRVEHAGQAEL</sequence>
<dbReference type="Proteomes" id="UP000297910">
    <property type="component" value="Unassembled WGS sequence"/>
</dbReference>
<organism evidence="1 2">
    <name type="scientific">Botrytis paeoniae</name>
    <dbReference type="NCBI Taxonomy" id="278948"/>
    <lineage>
        <taxon>Eukaryota</taxon>
        <taxon>Fungi</taxon>
        <taxon>Dikarya</taxon>
        <taxon>Ascomycota</taxon>
        <taxon>Pezizomycotina</taxon>
        <taxon>Leotiomycetes</taxon>
        <taxon>Helotiales</taxon>
        <taxon>Sclerotiniaceae</taxon>
        <taxon>Botrytis</taxon>
    </lineage>
</organism>
<dbReference type="AlphaFoldDB" id="A0A4Z1FGM2"/>
<gene>
    <name evidence="1" type="ORF">BPAE_0115g00030</name>
</gene>
<proteinExistence type="predicted"/>
<protein>
    <submittedName>
        <fullName evidence="1">Uncharacterized protein</fullName>
    </submittedName>
</protein>
<dbReference type="EMBL" id="PQXI01000115">
    <property type="protein sequence ID" value="TGO23974.1"/>
    <property type="molecule type" value="Genomic_DNA"/>
</dbReference>
<keyword evidence="2" id="KW-1185">Reference proteome</keyword>
<accession>A0A4Z1FGM2</accession>
<comment type="caution">
    <text evidence="1">The sequence shown here is derived from an EMBL/GenBank/DDBJ whole genome shotgun (WGS) entry which is preliminary data.</text>
</comment>